<evidence type="ECO:0000259" key="1">
    <source>
        <dbReference type="Pfam" id="PF03819"/>
    </source>
</evidence>
<dbReference type="Proteomes" id="UP001204615">
    <property type="component" value="Unassembled WGS sequence"/>
</dbReference>
<organism evidence="2 3">
    <name type="scientific">Dyella lutea</name>
    <dbReference type="NCBI Taxonomy" id="2950441"/>
    <lineage>
        <taxon>Bacteria</taxon>
        <taxon>Pseudomonadati</taxon>
        <taxon>Pseudomonadota</taxon>
        <taxon>Gammaproteobacteria</taxon>
        <taxon>Lysobacterales</taxon>
        <taxon>Rhodanobacteraceae</taxon>
        <taxon>Dyella</taxon>
    </lineage>
</organism>
<proteinExistence type="predicted"/>
<dbReference type="Gene3D" id="1.10.287.1080">
    <property type="entry name" value="MazG-like"/>
    <property type="match status" value="1"/>
</dbReference>
<name>A0ABT1FF76_9GAMM</name>
<dbReference type="RefSeq" id="WP_253568766.1">
    <property type="nucleotide sequence ID" value="NZ_JAMZEK010000004.1"/>
</dbReference>
<feature type="domain" description="NTP pyrophosphohydrolase MazG-like" evidence="1">
    <location>
        <begin position="103"/>
        <end position="167"/>
    </location>
</feature>
<evidence type="ECO:0000313" key="2">
    <source>
        <dbReference type="EMBL" id="MCP1375984.1"/>
    </source>
</evidence>
<comment type="caution">
    <text evidence="2">The sequence shown here is derived from an EMBL/GenBank/DDBJ whole genome shotgun (WGS) entry which is preliminary data.</text>
</comment>
<dbReference type="EMBL" id="JAMZEK010000004">
    <property type="protein sequence ID" value="MCP1375984.1"/>
    <property type="molecule type" value="Genomic_DNA"/>
</dbReference>
<dbReference type="InterPro" id="IPR011379">
    <property type="entry name" value="MazG-related_GP37"/>
</dbReference>
<keyword evidence="3" id="KW-1185">Reference proteome</keyword>
<dbReference type="SUPFAM" id="SSF101386">
    <property type="entry name" value="all-alpha NTP pyrophosphatases"/>
    <property type="match status" value="1"/>
</dbReference>
<sequence>MASESADEGGLDLLKQAAESCLANGGDWYSTIQAVGILEHHVGMPALLKDATFIGMCSPERVLRLFDMMPASYQQWVEQNWNRLGYERETNELRELFIMSVGLGGEAGEVQELLKKHVRDGREIHDDLLLELGDVLHYLTRIAAQFGMTLEQIMLANREKIERRHAKREAARRAEDSHA</sequence>
<dbReference type="Pfam" id="PF03819">
    <property type="entry name" value="MazG"/>
    <property type="match status" value="1"/>
</dbReference>
<gene>
    <name evidence="2" type="ORF">NC595_18200</name>
</gene>
<dbReference type="InterPro" id="IPR004518">
    <property type="entry name" value="MazG-like_dom"/>
</dbReference>
<accession>A0ABT1FF76</accession>
<evidence type="ECO:0000313" key="3">
    <source>
        <dbReference type="Proteomes" id="UP001204615"/>
    </source>
</evidence>
<reference evidence="2 3" key="1">
    <citation type="submission" date="2022-06" db="EMBL/GenBank/DDBJ databases">
        <title>Dyella sp. Sa strain:Sa Genome sequencing.</title>
        <authorList>
            <person name="Park S."/>
        </authorList>
    </citation>
    <scope>NUCLEOTIDE SEQUENCE [LARGE SCALE GENOMIC DNA]</scope>
    <source>
        <strain evidence="2 3">Sa</strain>
    </source>
</reference>
<dbReference type="CDD" id="cd11541">
    <property type="entry name" value="NTP-PPase_u4"/>
    <property type="match status" value="1"/>
</dbReference>
<protein>
    <submittedName>
        <fullName evidence="2">Nucleoside triphosphate pyrophosphohydrolase family protein</fullName>
    </submittedName>
</protein>